<evidence type="ECO:0000256" key="1">
    <source>
        <dbReference type="SAM" id="MobiDB-lite"/>
    </source>
</evidence>
<feature type="domain" description="GOST seven transmembrane" evidence="3">
    <location>
        <begin position="7"/>
        <end position="53"/>
    </location>
</feature>
<dbReference type="AlphaFoldDB" id="A0A124SEQ8"/>
<keyword evidence="2 4" id="KW-0812">Transmembrane</keyword>
<keyword evidence="5" id="KW-1185">Reference proteome</keyword>
<keyword evidence="2" id="KW-1133">Transmembrane helix</keyword>
<gene>
    <name evidence="4" type="ORF">Ccrd_020869</name>
</gene>
<evidence type="ECO:0000313" key="4">
    <source>
        <dbReference type="EMBL" id="KVI00873.1"/>
    </source>
</evidence>
<name>A0A124SEQ8_CYNCS</name>
<sequence length="207" mass="23639">MWHASSFFQLYFKSTGIYNMQWQNAWIIPAFWQVLSFSLLCVICALWAPSHNSMRSNRGGWRSKEAEDIKALEIPACTLNPVSYIGLFEKPSSSKYKPDAGVEDEGTSPVFSKKGLLAGLTGLFSKQIKRIERLRPPAWGDTITFTIDEPGKTEINQARKNKIESLRDRDGYLKSRDREVEDGRRRKDREVGDGRRCTAMESLREIG</sequence>
<proteinExistence type="predicted"/>
<dbReference type="Proteomes" id="UP000243975">
    <property type="component" value="Unassembled WGS sequence"/>
</dbReference>
<dbReference type="Gramene" id="KVI00873">
    <property type="protein sequence ID" value="KVI00873"/>
    <property type="gene ID" value="Ccrd_020869"/>
</dbReference>
<keyword evidence="4" id="KW-0675">Receptor</keyword>
<dbReference type="STRING" id="59895.A0A124SEQ8"/>
<dbReference type="InterPro" id="IPR053937">
    <property type="entry name" value="GOST_TM"/>
</dbReference>
<reference evidence="4 5" key="1">
    <citation type="journal article" date="2016" name="Sci. Rep.">
        <title>The genome sequence of the outbreeding globe artichoke constructed de novo incorporating a phase-aware low-pass sequencing strategy of F1 progeny.</title>
        <authorList>
            <person name="Scaglione D."/>
            <person name="Reyes-Chin-Wo S."/>
            <person name="Acquadro A."/>
            <person name="Froenicke L."/>
            <person name="Portis E."/>
            <person name="Beitel C."/>
            <person name="Tirone M."/>
            <person name="Mauro R."/>
            <person name="Lo Monaco A."/>
            <person name="Mauromicale G."/>
            <person name="Faccioli P."/>
            <person name="Cattivelli L."/>
            <person name="Rieseberg L."/>
            <person name="Michelmore R."/>
            <person name="Lanteri S."/>
        </authorList>
    </citation>
    <scope>NUCLEOTIDE SEQUENCE [LARGE SCALE GENOMIC DNA]</scope>
    <source>
        <strain evidence="4">2C</strain>
    </source>
</reference>
<feature type="transmembrane region" description="Helical" evidence="2">
    <location>
        <begin position="26"/>
        <end position="48"/>
    </location>
</feature>
<accession>A0A124SEQ8</accession>
<keyword evidence="2" id="KW-0472">Membrane</keyword>
<dbReference type="Pfam" id="PF06814">
    <property type="entry name" value="GOST_TM"/>
    <property type="match status" value="1"/>
</dbReference>
<feature type="region of interest" description="Disordered" evidence="1">
    <location>
        <begin position="174"/>
        <end position="207"/>
    </location>
</feature>
<evidence type="ECO:0000259" key="3">
    <source>
        <dbReference type="Pfam" id="PF06814"/>
    </source>
</evidence>
<dbReference type="EMBL" id="LEKV01003200">
    <property type="protein sequence ID" value="KVI00873.1"/>
    <property type="molecule type" value="Genomic_DNA"/>
</dbReference>
<protein>
    <submittedName>
        <fullName evidence="4">Transmembrane receptor, eukaryota</fullName>
    </submittedName>
</protein>
<evidence type="ECO:0000313" key="5">
    <source>
        <dbReference type="Proteomes" id="UP000243975"/>
    </source>
</evidence>
<comment type="caution">
    <text evidence="4">The sequence shown here is derived from an EMBL/GenBank/DDBJ whole genome shotgun (WGS) entry which is preliminary data.</text>
</comment>
<organism evidence="4 5">
    <name type="scientific">Cynara cardunculus var. scolymus</name>
    <name type="common">Globe artichoke</name>
    <name type="synonym">Cynara scolymus</name>
    <dbReference type="NCBI Taxonomy" id="59895"/>
    <lineage>
        <taxon>Eukaryota</taxon>
        <taxon>Viridiplantae</taxon>
        <taxon>Streptophyta</taxon>
        <taxon>Embryophyta</taxon>
        <taxon>Tracheophyta</taxon>
        <taxon>Spermatophyta</taxon>
        <taxon>Magnoliopsida</taxon>
        <taxon>eudicotyledons</taxon>
        <taxon>Gunneridae</taxon>
        <taxon>Pentapetalae</taxon>
        <taxon>asterids</taxon>
        <taxon>campanulids</taxon>
        <taxon>Asterales</taxon>
        <taxon>Asteraceae</taxon>
        <taxon>Carduoideae</taxon>
        <taxon>Cardueae</taxon>
        <taxon>Carduinae</taxon>
        <taxon>Cynara</taxon>
    </lineage>
</organism>
<evidence type="ECO:0000256" key="2">
    <source>
        <dbReference type="SAM" id="Phobius"/>
    </source>
</evidence>